<keyword evidence="2" id="KW-1185">Reference proteome</keyword>
<sequence>MLNFSEETSKNYIYTNDAKIKRYVDSHVFEVKGLQQGQKFIHADMNSLNILIVNTEKPLHIGPAEDFNYVIKYGVCREKTIDSEIYLPNQEALQGLLRILSGYINEDALHPIGTEVEEHIMYVLKHSNMKHKYLRFNTEDEYLKNIREFIDNTEITNNSKALVALRYGTEEDGGLFWLSKIGEYVNELMEEKGKTKIDFIYFPFSHGKDEDKAGIIEMDIFITGV</sequence>
<dbReference type="Proteomes" id="UP000199230">
    <property type="component" value="Unassembled WGS sequence"/>
</dbReference>
<gene>
    <name evidence="1" type="ORF">SAMN05192546_1174</name>
</gene>
<dbReference type="EMBL" id="FNPV01000017">
    <property type="protein sequence ID" value="SDZ23460.1"/>
    <property type="molecule type" value="Genomic_DNA"/>
</dbReference>
<evidence type="ECO:0000313" key="2">
    <source>
        <dbReference type="Proteomes" id="UP000199230"/>
    </source>
</evidence>
<dbReference type="RefSeq" id="WP_093315633.1">
    <property type="nucleotide sequence ID" value="NZ_FNPV01000017.1"/>
</dbReference>
<accession>A0A1H3RCV2</accession>
<protein>
    <submittedName>
        <fullName evidence="1">Uncharacterized protein</fullName>
    </submittedName>
</protein>
<name>A0A1H3RCV2_9FIRM</name>
<dbReference type="OrthoDB" id="2889473at2"/>
<dbReference type="STRING" id="159292.SAMN05192546_1174"/>
<organism evidence="1 2">
    <name type="scientific">Tindallia californiensis</name>
    <dbReference type="NCBI Taxonomy" id="159292"/>
    <lineage>
        <taxon>Bacteria</taxon>
        <taxon>Bacillati</taxon>
        <taxon>Bacillota</taxon>
        <taxon>Clostridia</taxon>
        <taxon>Peptostreptococcales</taxon>
        <taxon>Tindalliaceae</taxon>
        <taxon>Tindallia</taxon>
    </lineage>
</organism>
<evidence type="ECO:0000313" key="1">
    <source>
        <dbReference type="EMBL" id="SDZ23460.1"/>
    </source>
</evidence>
<proteinExistence type="predicted"/>
<reference evidence="1 2" key="1">
    <citation type="submission" date="2016-10" db="EMBL/GenBank/DDBJ databases">
        <authorList>
            <person name="de Groot N.N."/>
        </authorList>
    </citation>
    <scope>NUCLEOTIDE SEQUENCE [LARGE SCALE GENOMIC DNA]</scope>
    <source>
        <strain evidence="1 2">APO</strain>
    </source>
</reference>
<dbReference type="AlphaFoldDB" id="A0A1H3RCV2"/>